<protein>
    <submittedName>
        <fullName evidence="6">Lipopolysaccharide transport system ATP-binding protein</fullName>
    </submittedName>
</protein>
<dbReference type="SUPFAM" id="SSF52540">
    <property type="entry name" value="P-loop containing nucleoside triphosphate hydrolases"/>
    <property type="match status" value="1"/>
</dbReference>
<dbReference type="RefSeq" id="WP_123929681.1">
    <property type="nucleotide sequence ID" value="NZ_RKRE01000002.1"/>
</dbReference>
<dbReference type="Gene3D" id="3.40.50.300">
    <property type="entry name" value="P-loop containing nucleotide triphosphate hydrolases"/>
    <property type="match status" value="1"/>
</dbReference>
<dbReference type="PANTHER" id="PTHR46743">
    <property type="entry name" value="TEICHOIC ACIDS EXPORT ATP-BINDING PROTEIN TAGH"/>
    <property type="match status" value="1"/>
</dbReference>
<dbReference type="GO" id="GO:0016020">
    <property type="term" value="C:membrane"/>
    <property type="evidence" value="ECO:0007669"/>
    <property type="project" value="InterPro"/>
</dbReference>
<gene>
    <name evidence="6" type="ORF">EDD75_1291</name>
</gene>
<evidence type="ECO:0000313" key="7">
    <source>
        <dbReference type="Proteomes" id="UP000282654"/>
    </source>
</evidence>
<name>A0A3N5BTA9_9THEO</name>
<evidence type="ECO:0000256" key="3">
    <source>
        <dbReference type="ARBA" id="ARBA00022741"/>
    </source>
</evidence>
<organism evidence="6 7">
    <name type="scientific">Thermodesulfitimonas autotrophica</name>
    <dbReference type="NCBI Taxonomy" id="1894989"/>
    <lineage>
        <taxon>Bacteria</taxon>
        <taxon>Bacillati</taxon>
        <taxon>Bacillota</taxon>
        <taxon>Clostridia</taxon>
        <taxon>Thermoanaerobacterales</taxon>
        <taxon>Thermoanaerobacteraceae</taxon>
        <taxon>Thermodesulfitimonas</taxon>
    </lineage>
</organism>
<dbReference type="OrthoDB" id="9778870at2"/>
<reference evidence="6 7" key="1">
    <citation type="submission" date="2018-11" db="EMBL/GenBank/DDBJ databases">
        <title>Genomic Encyclopedia of Type Strains, Phase IV (KMG-IV): sequencing the most valuable type-strain genomes for metagenomic binning, comparative biology and taxonomic classification.</title>
        <authorList>
            <person name="Goeker M."/>
        </authorList>
    </citation>
    <scope>NUCLEOTIDE SEQUENCE [LARGE SCALE GENOMIC DNA]</scope>
    <source>
        <strain evidence="6 7">DSM 102936</strain>
    </source>
</reference>
<dbReference type="InterPro" id="IPR027417">
    <property type="entry name" value="P-loop_NTPase"/>
</dbReference>
<dbReference type="InterPro" id="IPR003439">
    <property type="entry name" value="ABC_transporter-like_ATP-bd"/>
</dbReference>
<sequence>MSDIAIRVQGLSKRYRIGQREPYRALRDVLARGLTAPFRATASVFRRSGPNGNGIRDENYIWALKDVSFEVKRGEVVGIIGRNGAGKSTLLKILSRITEPTEGYAEIHGRVGSLLEVGTGFHPELTGRENIYLNGAILGMKKKEIDRKFDEIVAFAEVEKFIDTPVKHYSSGMYVRLAFAVAAHLEPEILLVDEVLAVGDAAFQKKCLGKMGDVAKEGRTVLFVSHNMAAVEHLCGKALLMEKGKIIEQSDSQSVINYYLAKVLPSAIGKVPLSERTDRSGNGRIRLTSFHVEDHKGNRLEVVRSGMDLVFVFGFRCQEGQIPTNVDIGFSLHSDKDQMLFVLYSSYVGQTFETVPSEGAFRCYVPHFPISRGRYRIGARVTVNGEEADWPQDGVGYLDVEDGDFYGTGRKGFEGNTPFLVSGKWDVKRANGKGTKGV</sequence>
<dbReference type="InterPro" id="IPR029439">
    <property type="entry name" value="Wzt_C"/>
</dbReference>
<keyword evidence="4 6" id="KW-0067">ATP-binding</keyword>
<dbReference type="InterPro" id="IPR015860">
    <property type="entry name" value="ABC_transpr_TagH-like"/>
</dbReference>
<dbReference type="SMART" id="SM00382">
    <property type="entry name" value="AAA"/>
    <property type="match status" value="1"/>
</dbReference>
<dbReference type="InterPro" id="IPR050683">
    <property type="entry name" value="Bact_Polysacc_Export_ATP-bd"/>
</dbReference>
<dbReference type="CDD" id="cd03220">
    <property type="entry name" value="ABC_KpsT_Wzt"/>
    <property type="match status" value="1"/>
</dbReference>
<dbReference type="InterPro" id="IPR003593">
    <property type="entry name" value="AAA+_ATPase"/>
</dbReference>
<dbReference type="PROSITE" id="PS50893">
    <property type="entry name" value="ABC_TRANSPORTER_2"/>
    <property type="match status" value="1"/>
</dbReference>
<evidence type="ECO:0000313" key="6">
    <source>
        <dbReference type="EMBL" id="RPF47021.1"/>
    </source>
</evidence>
<dbReference type="GO" id="GO:0005524">
    <property type="term" value="F:ATP binding"/>
    <property type="evidence" value="ECO:0007669"/>
    <property type="project" value="UniProtKB-KW"/>
</dbReference>
<dbReference type="CDD" id="cd10147">
    <property type="entry name" value="Wzt_C-like"/>
    <property type="match status" value="1"/>
</dbReference>
<dbReference type="GO" id="GO:0140359">
    <property type="term" value="F:ABC-type transporter activity"/>
    <property type="evidence" value="ECO:0007669"/>
    <property type="project" value="InterPro"/>
</dbReference>
<comment type="similarity">
    <text evidence="1">Belongs to the ABC transporter superfamily.</text>
</comment>
<feature type="domain" description="ABC transporter" evidence="5">
    <location>
        <begin position="39"/>
        <end position="268"/>
    </location>
</feature>
<evidence type="ECO:0000256" key="1">
    <source>
        <dbReference type="ARBA" id="ARBA00005417"/>
    </source>
</evidence>
<accession>A0A3N5BTA9</accession>
<dbReference type="EMBL" id="RKRE01000002">
    <property type="protein sequence ID" value="RPF47021.1"/>
    <property type="molecule type" value="Genomic_DNA"/>
</dbReference>
<dbReference type="Pfam" id="PF00005">
    <property type="entry name" value="ABC_tran"/>
    <property type="match status" value="1"/>
</dbReference>
<dbReference type="AlphaFoldDB" id="A0A3N5BTA9"/>
<dbReference type="GO" id="GO:0016887">
    <property type="term" value="F:ATP hydrolysis activity"/>
    <property type="evidence" value="ECO:0007669"/>
    <property type="project" value="InterPro"/>
</dbReference>
<keyword evidence="3" id="KW-0547">Nucleotide-binding</keyword>
<dbReference type="Proteomes" id="UP000282654">
    <property type="component" value="Unassembled WGS sequence"/>
</dbReference>
<proteinExistence type="inferred from homology"/>
<dbReference type="Gene3D" id="2.70.50.60">
    <property type="entry name" value="abc- transporter (atp binding component) like domain"/>
    <property type="match status" value="1"/>
</dbReference>
<keyword evidence="2" id="KW-0813">Transport</keyword>
<evidence type="ECO:0000256" key="4">
    <source>
        <dbReference type="ARBA" id="ARBA00022840"/>
    </source>
</evidence>
<dbReference type="Pfam" id="PF14524">
    <property type="entry name" value="Wzt_C"/>
    <property type="match status" value="1"/>
</dbReference>
<evidence type="ECO:0000256" key="2">
    <source>
        <dbReference type="ARBA" id="ARBA00022448"/>
    </source>
</evidence>
<evidence type="ECO:0000259" key="5">
    <source>
        <dbReference type="PROSITE" id="PS50893"/>
    </source>
</evidence>
<comment type="caution">
    <text evidence="6">The sequence shown here is derived from an EMBL/GenBank/DDBJ whole genome shotgun (WGS) entry which is preliminary data.</text>
</comment>
<keyword evidence="7" id="KW-1185">Reference proteome</keyword>
<dbReference type="PANTHER" id="PTHR46743:SF2">
    <property type="entry name" value="TEICHOIC ACIDS EXPORT ATP-BINDING PROTEIN TAGH"/>
    <property type="match status" value="1"/>
</dbReference>